<organism evidence="1 2">
    <name type="scientific">Methylobacterium iners</name>
    <dbReference type="NCBI Taxonomy" id="418707"/>
    <lineage>
        <taxon>Bacteria</taxon>
        <taxon>Pseudomonadati</taxon>
        <taxon>Pseudomonadota</taxon>
        <taxon>Alphaproteobacteria</taxon>
        <taxon>Hyphomicrobiales</taxon>
        <taxon>Methylobacteriaceae</taxon>
        <taxon>Methylobacterium</taxon>
    </lineage>
</organism>
<evidence type="ECO:0000313" key="1">
    <source>
        <dbReference type="EMBL" id="GJD94215.1"/>
    </source>
</evidence>
<reference evidence="1" key="2">
    <citation type="submission" date="2021-08" db="EMBL/GenBank/DDBJ databases">
        <authorList>
            <person name="Tani A."/>
            <person name="Ola A."/>
            <person name="Ogura Y."/>
            <person name="Katsura K."/>
            <person name="Hayashi T."/>
        </authorList>
    </citation>
    <scope>NUCLEOTIDE SEQUENCE</scope>
    <source>
        <strain evidence="1">DSM 19015</strain>
    </source>
</reference>
<comment type="caution">
    <text evidence="1">The sequence shown here is derived from an EMBL/GenBank/DDBJ whole genome shotgun (WGS) entry which is preliminary data.</text>
</comment>
<dbReference type="RefSeq" id="WP_238243403.1">
    <property type="nucleotide sequence ID" value="NZ_BPQP01000020.1"/>
</dbReference>
<protein>
    <recommendedName>
        <fullName evidence="3">Integrase</fullName>
    </recommendedName>
</protein>
<accession>A0ABQ4RXG8</accession>
<evidence type="ECO:0008006" key="3">
    <source>
        <dbReference type="Google" id="ProtNLM"/>
    </source>
</evidence>
<proteinExistence type="predicted"/>
<gene>
    <name evidence="1" type="ORF">OCOJLMKI_1417</name>
</gene>
<reference evidence="1" key="1">
    <citation type="journal article" date="2021" name="Front. Microbiol.">
        <title>Comprehensive Comparative Genomics and Phenotyping of Methylobacterium Species.</title>
        <authorList>
            <person name="Alessa O."/>
            <person name="Ogura Y."/>
            <person name="Fujitani Y."/>
            <person name="Takami H."/>
            <person name="Hayashi T."/>
            <person name="Sahin N."/>
            <person name="Tani A."/>
        </authorList>
    </citation>
    <scope>NUCLEOTIDE SEQUENCE</scope>
    <source>
        <strain evidence="1">DSM 19015</strain>
    </source>
</reference>
<sequence length="102" mass="11831">MLKRFSATKRDGTQSDLDAQKGGIDELVLRIRQLIRHRGYDRAKITSEYLKRYLPGENDRTWQGETILRKHHATAQIDSGTLTYLVENVHIELQMAHERLTG</sequence>
<keyword evidence="2" id="KW-1185">Reference proteome</keyword>
<name>A0ABQ4RXG8_9HYPH</name>
<evidence type="ECO:0000313" key="2">
    <source>
        <dbReference type="Proteomes" id="UP001055125"/>
    </source>
</evidence>
<dbReference type="Proteomes" id="UP001055125">
    <property type="component" value="Unassembled WGS sequence"/>
</dbReference>
<dbReference type="EMBL" id="BPQP01000020">
    <property type="protein sequence ID" value="GJD94215.1"/>
    <property type="molecule type" value="Genomic_DNA"/>
</dbReference>